<protein>
    <recommendedName>
        <fullName evidence="1">GWxTD domain-containing protein</fullName>
    </recommendedName>
</protein>
<dbReference type="NCBIfam" id="TIGR04514">
    <property type="entry name" value="GWxTD_dom"/>
    <property type="match status" value="1"/>
</dbReference>
<dbReference type="Pfam" id="PF20094">
    <property type="entry name" value="GWxTD_dom"/>
    <property type="match status" value="1"/>
</dbReference>
<organism evidence="2">
    <name type="scientific">hydrothermal vent metagenome</name>
    <dbReference type="NCBI Taxonomy" id="652676"/>
    <lineage>
        <taxon>unclassified sequences</taxon>
        <taxon>metagenomes</taxon>
        <taxon>ecological metagenomes</taxon>
    </lineage>
</organism>
<reference evidence="2" key="1">
    <citation type="submission" date="2018-06" db="EMBL/GenBank/DDBJ databases">
        <authorList>
            <person name="Zhirakovskaya E."/>
        </authorList>
    </citation>
    <scope>NUCLEOTIDE SEQUENCE</scope>
</reference>
<accession>A0A3B1C381</accession>
<feature type="domain" description="GWxTD" evidence="1">
    <location>
        <begin position="267"/>
        <end position="391"/>
    </location>
</feature>
<name>A0A3B1C381_9ZZZZ</name>
<dbReference type="AlphaFoldDB" id="A0A3B1C381"/>
<evidence type="ECO:0000313" key="2">
    <source>
        <dbReference type="EMBL" id="VAX24639.1"/>
    </source>
</evidence>
<dbReference type="InterPro" id="IPR030959">
    <property type="entry name" value="GWxTD_dom"/>
</dbReference>
<evidence type="ECO:0000259" key="1">
    <source>
        <dbReference type="Pfam" id="PF20094"/>
    </source>
</evidence>
<proteinExistence type="predicted"/>
<sequence length="420" mass="49276">MKKFVLILFFISTALWGQVEYSQGVLSVTGSPGFYIDAANYKSDKPGKSRLDVFIQIPYKNLQFIKKKGQFLAKYTVTLSFYDEDKEDLKFEKVWNSKIIASSFEAASSENNFKYDYRSFDFDPETYALECNLYDKDSKKDYTVNAKVKLREFDKPLQFSDLVFIKSEVDSQIIPNISNSVTSSDSTISFFYEIYSNKNQTLNLKYEIEDKEEDIIYSESITQDVSKGTNFIKHKLVDIKNGLGKYRLIAKAVDSDGDAITGTSKYFVSRIYGFPASITDLDQAIDEMIYIAGSSVRNEIEDIKDPKERLQKFKDYWKSKDPSPNTIDNEVLNEYYRRVSYANKHFKNYYPGWRTDMGMIYITLGPPDNVERHPFEYDSKPYEIWDYYSINQRFYFVDETGFGDYKLLNFNYGDWYRYRQ</sequence>
<dbReference type="EMBL" id="UOGD01000277">
    <property type="protein sequence ID" value="VAX24639.1"/>
    <property type="molecule type" value="Genomic_DNA"/>
</dbReference>
<gene>
    <name evidence="2" type="ORF">MNBD_IGNAVI01-1729</name>
</gene>